<sequence length="465" mass="50706">MSQTARSSAPMPEGASTRTPVAPGGLPLLGHIVPLARNPLKFLDSLRDHGPVVRIQIGTKSAYVVTDADTTHTVLVTGAKTFAKGGRFIEALRGFAGDGLATMDDGSPHRRQRKLIQPMFTRAYIAARGDALIKLVHSTVATWAEGRPRDVTLDLEDLTRSAFVTALFGAELSPATRQKLHELLPDVMAGAIRATVLPAALARLPLPAQRRNQSSLRRLHQVIGDVIDQHQARRSAGDVEQDEDSGLLTKFLDARDPNTGEGMSRKQIEDEVSTFLSTSSASTTAVLAIALKELAENPAAARLLEAEIARVAGGRQLTYSDLPDLVYARQVIQETMRMHGPVWVLTRRVVEDTTLAGCSVPKGADLIFSPYVVQRDPEVFRDPDRFDPDRWSPERASEVPRNSFIAFGTGSRGCVAESYAWVQMILILSGIVARWRLVPDEGQPSRMVTGVTVHLDKLVVTPRAR</sequence>
<dbReference type="InterPro" id="IPR001128">
    <property type="entry name" value="Cyt_P450"/>
</dbReference>
<dbReference type="GO" id="GO:0005506">
    <property type="term" value="F:iron ion binding"/>
    <property type="evidence" value="ECO:0007669"/>
    <property type="project" value="InterPro"/>
</dbReference>
<protein>
    <submittedName>
        <fullName evidence="8">Cytochrome P450</fullName>
    </submittedName>
</protein>
<evidence type="ECO:0000256" key="5">
    <source>
        <dbReference type="PIRSR" id="PIRSR602403-1"/>
    </source>
</evidence>
<evidence type="ECO:0000313" key="8">
    <source>
        <dbReference type="EMBL" id="SES49044.1"/>
    </source>
</evidence>
<dbReference type="PANTHER" id="PTHR24305:SF166">
    <property type="entry name" value="CYTOCHROME P450 12A4, MITOCHONDRIAL-RELATED"/>
    <property type="match status" value="1"/>
</dbReference>
<dbReference type="PRINTS" id="PR00465">
    <property type="entry name" value="EP450IV"/>
</dbReference>
<dbReference type="GO" id="GO:0016705">
    <property type="term" value="F:oxidoreductase activity, acting on paired donors, with incorporation or reduction of molecular oxygen"/>
    <property type="evidence" value="ECO:0007669"/>
    <property type="project" value="InterPro"/>
</dbReference>
<evidence type="ECO:0000256" key="1">
    <source>
        <dbReference type="ARBA" id="ARBA00001971"/>
    </source>
</evidence>
<dbReference type="AlphaFoldDB" id="A0A1H9XSA5"/>
<dbReference type="InterPro" id="IPR017972">
    <property type="entry name" value="Cyt_P450_CS"/>
</dbReference>
<dbReference type="GO" id="GO:0004497">
    <property type="term" value="F:monooxygenase activity"/>
    <property type="evidence" value="ECO:0007669"/>
    <property type="project" value="UniProtKB-KW"/>
</dbReference>
<dbReference type="Gene3D" id="1.10.630.10">
    <property type="entry name" value="Cytochrome P450"/>
    <property type="match status" value="1"/>
</dbReference>
<dbReference type="RefSeq" id="WP_170176594.1">
    <property type="nucleotide sequence ID" value="NZ_FOFT01000017.1"/>
</dbReference>
<dbReference type="Pfam" id="PF00067">
    <property type="entry name" value="p450"/>
    <property type="match status" value="1"/>
</dbReference>
<feature type="binding site" description="axial binding residue" evidence="5">
    <location>
        <position position="414"/>
    </location>
    <ligand>
        <name>heme</name>
        <dbReference type="ChEBI" id="CHEBI:30413"/>
    </ligand>
    <ligandPart>
        <name>Fe</name>
        <dbReference type="ChEBI" id="CHEBI:18248"/>
    </ligandPart>
</feature>
<name>A0A1H9XSA5_9PSEU</name>
<keyword evidence="3 5" id="KW-0479">Metal-binding</keyword>
<keyword evidence="6" id="KW-0503">Monooxygenase</keyword>
<evidence type="ECO:0000313" key="9">
    <source>
        <dbReference type="Proteomes" id="UP000199028"/>
    </source>
</evidence>
<evidence type="ECO:0000256" key="6">
    <source>
        <dbReference type="RuleBase" id="RU000461"/>
    </source>
</evidence>
<dbReference type="SUPFAM" id="SSF48264">
    <property type="entry name" value="Cytochrome P450"/>
    <property type="match status" value="1"/>
</dbReference>
<evidence type="ECO:0000256" key="3">
    <source>
        <dbReference type="ARBA" id="ARBA00022723"/>
    </source>
</evidence>
<proteinExistence type="inferred from homology"/>
<dbReference type="EMBL" id="FOFT01000017">
    <property type="protein sequence ID" value="SES49044.1"/>
    <property type="molecule type" value="Genomic_DNA"/>
</dbReference>
<evidence type="ECO:0000256" key="7">
    <source>
        <dbReference type="SAM" id="MobiDB-lite"/>
    </source>
</evidence>
<dbReference type="Proteomes" id="UP000199028">
    <property type="component" value="Unassembled WGS sequence"/>
</dbReference>
<comment type="cofactor">
    <cofactor evidence="1 5">
        <name>heme</name>
        <dbReference type="ChEBI" id="CHEBI:30413"/>
    </cofactor>
</comment>
<feature type="region of interest" description="Disordered" evidence="7">
    <location>
        <begin position="1"/>
        <end position="22"/>
    </location>
</feature>
<accession>A0A1H9XSA5</accession>
<dbReference type="InterPro" id="IPR036396">
    <property type="entry name" value="Cyt_P450_sf"/>
</dbReference>
<keyword evidence="4 5" id="KW-0408">Iron</keyword>
<keyword evidence="6" id="KW-0560">Oxidoreductase</keyword>
<keyword evidence="9" id="KW-1185">Reference proteome</keyword>
<dbReference type="InterPro" id="IPR050121">
    <property type="entry name" value="Cytochrome_P450_monoxygenase"/>
</dbReference>
<evidence type="ECO:0000256" key="4">
    <source>
        <dbReference type="ARBA" id="ARBA00023004"/>
    </source>
</evidence>
<organism evidence="8 9">
    <name type="scientific">Lentzea flaviverrucosa</name>
    <dbReference type="NCBI Taxonomy" id="200379"/>
    <lineage>
        <taxon>Bacteria</taxon>
        <taxon>Bacillati</taxon>
        <taxon>Actinomycetota</taxon>
        <taxon>Actinomycetes</taxon>
        <taxon>Pseudonocardiales</taxon>
        <taxon>Pseudonocardiaceae</taxon>
        <taxon>Lentzea</taxon>
    </lineage>
</organism>
<dbReference type="GO" id="GO:0020037">
    <property type="term" value="F:heme binding"/>
    <property type="evidence" value="ECO:0007669"/>
    <property type="project" value="InterPro"/>
</dbReference>
<dbReference type="PANTHER" id="PTHR24305">
    <property type="entry name" value="CYTOCHROME P450"/>
    <property type="match status" value="1"/>
</dbReference>
<reference evidence="9" key="1">
    <citation type="submission" date="2016-10" db="EMBL/GenBank/DDBJ databases">
        <authorList>
            <person name="Varghese N."/>
            <person name="Submissions S."/>
        </authorList>
    </citation>
    <scope>NUCLEOTIDE SEQUENCE [LARGE SCALE GENOMIC DNA]</scope>
    <source>
        <strain evidence="9">CGMCC 4.578</strain>
    </source>
</reference>
<dbReference type="PROSITE" id="PS00086">
    <property type="entry name" value="CYTOCHROME_P450"/>
    <property type="match status" value="1"/>
</dbReference>
<evidence type="ECO:0000256" key="2">
    <source>
        <dbReference type="ARBA" id="ARBA00010617"/>
    </source>
</evidence>
<keyword evidence="5 6" id="KW-0349">Heme</keyword>
<comment type="similarity">
    <text evidence="2 6">Belongs to the cytochrome P450 family.</text>
</comment>
<dbReference type="InterPro" id="IPR002403">
    <property type="entry name" value="Cyt_P450_E_grp-IV"/>
</dbReference>
<gene>
    <name evidence="8" type="ORF">SAMN05216195_11750</name>
</gene>